<evidence type="ECO:0008006" key="8">
    <source>
        <dbReference type="Google" id="ProtNLM"/>
    </source>
</evidence>
<keyword evidence="5" id="KW-0539">Nucleus</keyword>
<evidence type="ECO:0000256" key="2">
    <source>
        <dbReference type="ARBA" id="ARBA00022723"/>
    </source>
</evidence>
<feature type="non-terminal residue" evidence="6">
    <location>
        <position position="1"/>
    </location>
</feature>
<accession>A0A9Q3KIN2</accession>
<organism evidence="6 7">
    <name type="scientific">Austropuccinia psidii MF-1</name>
    <dbReference type="NCBI Taxonomy" id="1389203"/>
    <lineage>
        <taxon>Eukaryota</taxon>
        <taxon>Fungi</taxon>
        <taxon>Dikarya</taxon>
        <taxon>Basidiomycota</taxon>
        <taxon>Pucciniomycotina</taxon>
        <taxon>Pucciniomycetes</taxon>
        <taxon>Pucciniales</taxon>
        <taxon>Sphaerophragmiaceae</taxon>
        <taxon>Austropuccinia</taxon>
    </lineage>
</organism>
<dbReference type="PANTHER" id="PTHR46481:SF10">
    <property type="entry name" value="ZINC FINGER BED DOMAIN-CONTAINING PROTEIN 39"/>
    <property type="match status" value="1"/>
</dbReference>
<keyword evidence="2" id="KW-0479">Metal-binding</keyword>
<evidence type="ECO:0000256" key="4">
    <source>
        <dbReference type="ARBA" id="ARBA00022833"/>
    </source>
</evidence>
<proteinExistence type="predicted"/>
<sequence length="470" mass="53217">CAKLASKKESLKTALLYFIAECYLPLSLVESPAFHTLLELCNSSISNILLPWAALTSHLSKMYLFHQEHLSNILSDNNTFLSFTNDTWTSPNMRAFMAVTAHFLNKDFNLQSVILGLIELNGASLAQHFMEILRRYNLEDLIISITSDNASVNTQMANIIQTMTPAFSADTQAVGCMAHTLHLAAQDGLNTLAQPLPSSGFHQNDELDLPGPMSIASIVDQPDGMDLHYGSIISRITQLGSYLRQTPQRHEQFVTTVKLFHDDIKSNMLLTNVCTRWNSTYIMLERALSLKEAYNQFCAPANMEQYRLTFLEWDKVRFMINFLQPLDEATGITCGSKYPTINYALPLYISLIRHIHQACGNYDVQQIEPAAVVMTTKLNKYLQILLCKKPVIYASTLDPWIKMNFFEKHDLTLAWFGTSASQLSTIFEEETKRHFNGSMNPLPQNTEKEATGLFDEMYPPHTTGGKYIRR</sequence>
<evidence type="ECO:0000256" key="5">
    <source>
        <dbReference type="ARBA" id="ARBA00023242"/>
    </source>
</evidence>
<dbReference type="GO" id="GO:0005634">
    <property type="term" value="C:nucleus"/>
    <property type="evidence" value="ECO:0007669"/>
    <property type="project" value="UniProtKB-SubCell"/>
</dbReference>
<dbReference type="GO" id="GO:0008270">
    <property type="term" value="F:zinc ion binding"/>
    <property type="evidence" value="ECO:0007669"/>
    <property type="project" value="UniProtKB-KW"/>
</dbReference>
<dbReference type="PANTHER" id="PTHR46481">
    <property type="entry name" value="ZINC FINGER BED DOMAIN-CONTAINING PROTEIN 4"/>
    <property type="match status" value="1"/>
</dbReference>
<dbReference type="SUPFAM" id="SSF53098">
    <property type="entry name" value="Ribonuclease H-like"/>
    <property type="match status" value="1"/>
</dbReference>
<gene>
    <name evidence="6" type="ORF">O181_120157</name>
</gene>
<dbReference type="OrthoDB" id="2506030at2759"/>
<dbReference type="Proteomes" id="UP000765509">
    <property type="component" value="Unassembled WGS sequence"/>
</dbReference>
<dbReference type="InterPro" id="IPR052035">
    <property type="entry name" value="ZnF_BED_domain_contain"/>
</dbReference>
<keyword evidence="4" id="KW-0862">Zinc</keyword>
<reference evidence="6" key="1">
    <citation type="submission" date="2021-03" db="EMBL/GenBank/DDBJ databases">
        <title>Draft genome sequence of rust myrtle Austropuccinia psidii MF-1, a brazilian biotype.</title>
        <authorList>
            <person name="Quecine M.C."/>
            <person name="Pachon D.M.R."/>
            <person name="Bonatelli M.L."/>
            <person name="Correr F.H."/>
            <person name="Franceschini L.M."/>
            <person name="Leite T.F."/>
            <person name="Margarido G.R.A."/>
            <person name="Almeida C.A."/>
            <person name="Ferrarezi J.A."/>
            <person name="Labate C.A."/>
        </authorList>
    </citation>
    <scope>NUCLEOTIDE SEQUENCE</scope>
    <source>
        <strain evidence="6">MF-1</strain>
    </source>
</reference>
<evidence type="ECO:0000256" key="1">
    <source>
        <dbReference type="ARBA" id="ARBA00004123"/>
    </source>
</evidence>
<dbReference type="AlphaFoldDB" id="A0A9Q3KIN2"/>
<dbReference type="EMBL" id="AVOT02107547">
    <property type="protein sequence ID" value="MBW0580442.1"/>
    <property type="molecule type" value="Genomic_DNA"/>
</dbReference>
<keyword evidence="7" id="KW-1185">Reference proteome</keyword>
<evidence type="ECO:0000313" key="7">
    <source>
        <dbReference type="Proteomes" id="UP000765509"/>
    </source>
</evidence>
<name>A0A9Q3KIN2_9BASI</name>
<comment type="caution">
    <text evidence="6">The sequence shown here is derived from an EMBL/GenBank/DDBJ whole genome shotgun (WGS) entry which is preliminary data.</text>
</comment>
<evidence type="ECO:0000256" key="3">
    <source>
        <dbReference type="ARBA" id="ARBA00022771"/>
    </source>
</evidence>
<protein>
    <recommendedName>
        <fullName evidence="8">Transposase</fullName>
    </recommendedName>
</protein>
<evidence type="ECO:0000313" key="6">
    <source>
        <dbReference type="EMBL" id="MBW0580442.1"/>
    </source>
</evidence>
<comment type="subcellular location">
    <subcellularLocation>
        <location evidence="1">Nucleus</location>
    </subcellularLocation>
</comment>
<keyword evidence="3" id="KW-0863">Zinc-finger</keyword>
<dbReference type="InterPro" id="IPR012337">
    <property type="entry name" value="RNaseH-like_sf"/>
</dbReference>